<feature type="transmembrane region" description="Helical" evidence="6">
    <location>
        <begin position="465"/>
        <end position="488"/>
    </location>
</feature>
<dbReference type="GO" id="GO:0022857">
    <property type="term" value="F:transmembrane transporter activity"/>
    <property type="evidence" value="ECO:0007669"/>
    <property type="project" value="InterPro"/>
</dbReference>
<feature type="transmembrane region" description="Helical" evidence="6">
    <location>
        <begin position="89"/>
        <end position="109"/>
    </location>
</feature>
<dbReference type="InterPro" id="IPR011701">
    <property type="entry name" value="MFS"/>
</dbReference>
<evidence type="ECO:0000313" key="8">
    <source>
        <dbReference type="EMBL" id="KAF7511707.1"/>
    </source>
</evidence>
<protein>
    <recommendedName>
        <fullName evidence="7">Cytochrome b5 heme-binding domain-containing protein</fullName>
    </recommendedName>
</protein>
<dbReference type="SUPFAM" id="SSF55856">
    <property type="entry name" value="Cytochrome b5-like heme/steroid binding domain"/>
    <property type="match status" value="1"/>
</dbReference>
<feature type="transmembrane region" description="Helical" evidence="6">
    <location>
        <begin position="296"/>
        <end position="319"/>
    </location>
</feature>
<evidence type="ECO:0000256" key="1">
    <source>
        <dbReference type="ARBA" id="ARBA00004141"/>
    </source>
</evidence>
<dbReference type="InterPro" id="IPR036259">
    <property type="entry name" value="MFS_trans_sf"/>
</dbReference>
<dbReference type="FunFam" id="3.10.120.10:FF:000003">
    <property type="entry name" value="membrane-associated progesterone receptor component 1"/>
    <property type="match status" value="1"/>
</dbReference>
<dbReference type="OrthoDB" id="547796at2759"/>
<comment type="subcellular location">
    <subcellularLocation>
        <location evidence="1">Membrane</location>
        <topology evidence="1">Multi-pass membrane protein</topology>
    </subcellularLocation>
</comment>
<accession>A0A8H7E726</accession>
<evidence type="ECO:0000256" key="3">
    <source>
        <dbReference type="ARBA" id="ARBA00022989"/>
    </source>
</evidence>
<dbReference type="GO" id="GO:0020037">
    <property type="term" value="F:heme binding"/>
    <property type="evidence" value="ECO:0007669"/>
    <property type="project" value="UniProtKB-ARBA"/>
</dbReference>
<keyword evidence="2 6" id="KW-0812">Transmembrane</keyword>
<feature type="domain" description="Cytochrome b5 heme-binding" evidence="7">
    <location>
        <begin position="129"/>
        <end position="231"/>
    </location>
</feature>
<dbReference type="Gene3D" id="1.20.1250.20">
    <property type="entry name" value="MFS general substrate transporter like domains"/>
    <property type="match status" value="1"/>
</dbReference>
<dbReference type="SMART" id="SM01117">
    <property type="entry name" value="Cyt-b5"/>
    <property type="match status" value="1"/>
</dbReference>
<sequence>MYIRSTSRPKPKDSSFDPRAILRRTPLDSVDGLKLLLNDYDLLQLRYFSEQRQYDQVVSKMAEDALPATNNSSPEWLSEIRKWNEQATVATPINIILLSLFVVLVYYRLRPSPPATLPKGPAPVVFTNFTPRTLLKYNGENGHPVYLAVKTKVYDVTPGRNFYGPGGPYENFAGRDATRGLACQSFDEEMLTKDLDGPLDDCNDLDSEQIENLNGWVERFEDKLDWLGAIAIIAGLALLLSGITLAATAPHGWSTNYIVAFISFGIILIIAFVVWQGLSSNPLMPLHVWQDRNFSLLTAIISFGYAAFSSNMFFLALFLQKVRSMSPLLVAVHLLPQVIGGILVNITAGLLMHHISNKILISVGAVCYVLAFTLLSVMQEDSSYWAFIFPALCLSVVGADFEFTVTNMYVMSSLPLAQQSVAGGLFNTVMRLSSSVGFAVSTAVFNGLDASRADESNLSSAYGKYRATFFVSLASSGLSLFLLPFLTLKSQGGRSQSG</sequence>
<feature type="transmembrane region" description="Helical" evidence="6">
    <location>
        <begin position="359"/>
        <end position="378"/>
    </location>
</feature>
<dbReference type="SUPFAM" id="SSF103473">
    <property type="entry name" value="MFS general substrate transporter"/>
    <property type="match status" value="1"/>
</dbReference>
<name>A0A8H7E726_9EURO</name>
<dbReference type="GO" id="GO:0016020">
    <property type="term" value="C:membrane"/>
    <property type="evidence" value="ECO:0007669"/>
    <property type="project" value="UniProtKB-SubCell"/>
</dbReference>
<dbReference type="Pfam" id="PF07690">
    <property type="entry name" value="MFS_1"/>
    <property type="match status" value="1"/>
</dbReference>
<feature type="transmembrane region" description="Helical" evidence="6">
    <location>
        <begin position="255"/>
        <end position="275"/>
    </location>
</feature>
<dbReference type="Proteomes" id="UP000606974">
    <property type="component" value="Unassembled WGS sequence"/>
</dbReference>
<organism evidence="8 9">
    <name type="scientific">Endocarpon pusillum</name>
    <dbReference type="NCBI Taxonomy" id="364733"/>
    <lineage>
        <taxon>Eukaryota</taxon>
        <taxon>Fungi</taxon>
        <taxon>Dikarya</taxon>
        <taxon>Ascomycota</taxon>
        <taxon>Pezizomycotina</taxon>
        <taxon>Eurotiomycetes</taxon>
        <taxon>Chaetothyriomycetidae</taxon>
        <taxon>Verrucariales</taxon>
        <taxon>Verrucariaceae</taxon>
        <taxon>Endocarpon</taxon>
    </lineage>
</organism>
<dbReference type="Pfam" id="PF00173">
    <property type="entry name" value="Cyt-b5"/>
    <property type="match status" value="1"/>
</dbReference>
<feature type="transmembrane region" description="Helical" evidence="6">
    <location>
        <begin position="384"/>
        <end position="403"/>
    </location>
</feature>
<dbReference type="PANTHER" id="PTHR42718">
    <property type="entry name" value="MAJOR FACILITATOR SUPERFAMILY MULTIDRUG TRANSPORTER MFSC"/>
    <property type="match status" value="1"/>
</dbReference>
<keyword evidence="3 6" id="KW-1133">Transmembrane helix</keyword>
<evidence type="ECO:0000256" key="5">
    <source>
        <dbReference type="ARBA" id="ARBA00038357"/>
    </source>
</evidence>
<evidence type="ECO:0000256" key="6">
    <source>
        <dbReference type="SAM" id="Phobius"/>
    </source>
</evidence>
<dbReference type="Gene3D" id="3.10.120.10">
    <property type="entry name" value="Cytochrome b5-like heme/steroid binding domain"/>
    <property type="match status" value="1"/>
</dbReference>
<dbReference type="AlphaFoldDB" id="A0A8H7E726"/>
<evidence type="ECO:0000256" key="4">
    <source>
        <dbReference type="ARBA" id="ARBA00023136"/>
    </source>
</evidence>
<keyword evidence="9" id="KW-1185">Reference proteome</keyword>
<reference evidence="8" key="1">
    <citation type="submission" date="2020-02" db="EMBL/GenBank/DDBJ databases">
        <authorList>
            <person name="Palmer J.M."/>
        </authorList>
    </citation>
    <scope>NUCLEOTIDE SEQUENCE</scope>
    <source>
        <strain evidence="8">EPUS1.4</strain>
        <tissue evidence="8">Thallus</tissue>
    </source>
</reference>
<feature type="transmembrane region" description="Helical" evidence="6">
    <location>
        <begin position="424"/>
        <end position="445"/>
    </location>
</feature>
<keyword evidence="4 6" id="KW-0472">Membrane</keyword>
<evidence type="ECO:0000313" key="9">
    <source>
        <dbReference type="Proteomes" id="UP000606974"/>
    </source>
</evidence>
<feature type="transmembrane region" description="Helical" evidence="6">
    <location>
        <begin position="226"/>
        <end position="249"/>
    </location>
</feature>
<feature type="transmembrane region" description="Helical" evidence="6">
    <location>
        <begin position="331"/>
        <end position="352"/>
    </location>
</feature>
<comment type="caution">
    <text evidence="8">The sequence shown here is derived from an EMBL/GenBank/DDBJ whole genome shotgun (WGS) entry which is preliminary data.</text>
</comment>
<dbReference type="PANTHER" id="PTHR42718:SF23">
    <property type="entry name" value="MAJOR FACILITATOR SUPERFAMILY (MFS) PROFILE DOMAIN-CONTAINING PROTEIN"/>
    <property type="match status" value="1"/>
</dbReference>
<proteinExistence type="inferred from homology"/>
<dbReference type="EMBL" id="JAACFV010000018">
    <property type="protein sequence ID" value="KAF7511707.1"/>
    <property type="molecule type" value="Genomic_DNA"/>
</dbReference>
<dbReference type="InterPro" id="IPR036400">
    <property type="entry name" value="Cyt_B5-like_heme/steroid_sf"/>
</dbReference>
<comment type="similarity">
    <text evidence="5">Belongs to the cytochrome b5 family. MAPR subfamily.</text>
</comment>
<evidence type="ECO:0000259" key="7">
    <source>
        <dbReference type="SMART" id="SM01117"/>
    </source>
</evidence>
<evidence type="ECO:0000256" key="2">
    <source>
        <dbReference type="ARBA" id="ARBA00022692"/>
    </source>
</evidence>
<gene>
    <name evidence="8" type="ORF">GJ744_003870</name>
</gene>
<dbReference type="InterPro" id="IPR001199">
    <property type="entry name" value="Cyt_B5-like_heme/steroid-bd"/>
</dbReference>